<dbReference type="EMBL" id="HBHK01009291">
    <property type="protein sequence ID" value="CAD9677327.1"/>
    <property type="molecule type" value="Transcribed_RNA"/>
</dbReference>
<organism evidence="2">
    <name type="scientific">Mucochytrium quahogii</name>
    <dbReference type="NCBI Taxonomy" id="96639"/>
    <lineage>
        <taxon>Eukaryota</taxon>
        <taxon>Sar</taxon>
        <taxon>Stramenopiles</taxon>
        <taxon>Bigyra</taxon>
        <taxon>Labyrinthulomycetes</taxon>
        <taxon>Thraustochytrida</taxon>
        <taxon>Thraustochytriidae</taxon>
        <taxon>Mucochytrium</taxon>
    </lineage>
</organism>
<gene>
    <name evidence="2" type="ORF">QSP1433_LOCUS5749</name>
</gene>
<dbReference type="AlphaFoldDB" id="A0A7S2RPV5"/>
<sequence>MKRFQAAAAVGYLLMGLLLVSYGAFLYTILNVAEYYQGFMTFGAISAGVAILVLSVVSAYRARKGSLSAGRVWVVVLYALFALLVAALVAATAEALLGFNQYTRNAAVADSRTLTGSGNEVANDYYAAVYTTCCVGQGFATQSFPLCSNVSNTCGSGNDPSCACIIDANTYDKFVNGIITMKTCSKMAGITLDNVGFTMGNLSFGSVQFVGNATKGGCGAGTPKQFQQAASKFYSQYGFPAGITLSVVAGLLVIIFTAELVQYCKTRGSSHPHEAQLGQEHSKCASV</sequence>
<reference evidence="2" key="1">
    <citation type="submission" date="2021-01" db="EMBL/GenBank/DDBJ databases">
        <authorList>
            <person name="Corre E."/>
            <person name="Pelletier E."/>
            <person name="Niang G."/>
            <person name="Scheremetjew M."/>
            <person name="Finn R."/>
            <person name="Kale V."/>
            <person name="Holt S."/>
            <person name="Cochrane G."/>
            <person name="Meng A."/>
            <person name="Brown T."/>
            <person name="Cohen L."/>
        </authorList>
    </citation>
    <scope>NUCLEOTIDE SEQUENCE</scope>
    <source>
        <strain evidence="2">NY070348D</strain>
    </source>
</reference>
<evidence type="ECO:0000256" key="1">
    <source>
        <dbReference type="SAM" id="Phobius"/>
    </source>
</evidence>
<proteinExistence type="predicted"/>
<name>A0A7S2RPV5_9STRA</name>
<protein>
    <recommendedName>
        <fullName evidence="3">Tetraspanin</fullName>
    </recommendedName>
</protein>
<feature type="transmembrane region" description="Helical" evidence="1">
    <location>
        <begin position="12"/>
        <end position="33"/>
    </location>
</feature>
<feature type="transmembrane region" description="Helical" evidence="1">
    <location>
        <begin position="72"/>
        <end position="93"/>
    </location>
</feature>
<evidence type="ECO:0008006" key="3">
    <source>
        <dbReference type="Google" id="ProtNLM"/>
    </source>
</evidence>
<feature type="transmembrane region" description="Helical" evidence="1">
    <location>
        <begin position="237"/>
        <end position="261"/>
    </location>
</feature>
<keyword evidence="1" id="KW-0472">Membrane</keyword>
<keyword evidence="1" id="KW-0812">Transmembrane</keyword>
<keyword evidence="1" id="KW-1133">Transmembrane helix</keyword>
<evidence type="ECO:0000313" key="2">
    <source>
        <dbReference type="EMBL" id="CAD9677327.1"/>
    </source>
</evidence>
<accession>A0A7S2RPV5</accession>
<feature type="transmembrane region" description="Helical" evidence="1">
    <location>
        <begin position="39"/>
        <end position="60"/>
    </location>
</feature>